<dbReference type="Gene3D" id="1.25.40.150">
    <property type="entry name" value="V-type ATPase, subunit H, C-terminal domain"/>
    <property type="match status" value="1"/>
</dbReference>
<dbReference type="KEGG" id="ppp:112291446"/>
<dbReference type="Gramene" id="Pp3c1_26980V3.1">
    <property type="protein sequence ID" value="Pp3c1_26980V3.1"/>
    <property type="gene ID" value="Pp3c1_26980"/>
</dbReference>
<dbReference type="InterPro" id="IPR018506">
    <property type="entry name" value="Cyt_B5_heme-BS"/>
</dbReference>
<dbReference type="EMBL" id="ABEU02000001">
    <property type="protein sequence ID" value="PNR62807.1"/>
    <property type="molecule type" value="Genomic_DNA"/>
</dbReference>
<dbReference type="STRING" id="3218.A9RPX6"/>
<reference evidence="7 9" key="2">
    <citation type="journal article" date="2018" name="Plant J.">
        <title>The Physcomitrella patens chromosome-scale assembly reveals moss genome structure and evolution.</title>
        <authorList>
            <person name="Lang D."/>
            <person name="Ullrich K.K."/>
            <person name="Murat F."/>
            <person name="Fuchs J."/>
            <person name="Jenkins J."/>
            <person name="Haas F.B."/>
            <person name="Piednoel M."/>
            <person name="Gundlach H."/>
            <person name="Van Bel M."/>
            <person name="Meyberg R."/>
            <person name="Vives C."/>
            <person name="Morata J."/>
            <person name="Symeonidi A."/>
            <person name="Hiss M."/>
            <person name="Muchero W."/>
            <person name="Kamisugi Y."/>
            <person name="Saleh O."/>
            <person name="Blanc G."/>
            <person name="Decker E.L."/>
            <person name="van Gessel N."/>
            <person name="Grimwood J."/>
            <person name="Hayes R.D."/>
            <person name="Graham S.W."/>
            <person name="Gunter L.E."/>
            <person name="McDaniel S.F."/>
            <person name="Hoernstein S.N.W."/>
            <person name="Larsson A."/>
            <person name="Li F.W."/>
            <person name="Perroud P.F."/>
            <person name="Phillips J."/>
            <person name="Ranjan P."/>
            <person name="Rokshar D.S."/>
            <person name="Rothfels C.J."/>
            <person name="Schneider L."/>
            <person name="Shu S."/>
            <person name="Stevenson D.W."/>
            <person name="Thummler F."/>
            <person name="Tillich M."/>
            <person name="Villarreal Aguilar J.C."/>
            <person name="Widiez T."/>
            <person name="Wong G.K."/>
            <person name="Wymore A."/>
            <person name="Zhang Y."/>
            <person name="Zimmer A.D."/>
            <person name="Quatrano R.S."/>
            <person name="Mayer K.F.X."/>
            <person name="Goodstein D."/>
            <person name="Casacuberta J.M."/>
            <person name="Vandepoele K."/>
            <person name="Reski R."/>
            <person name="Cuming A.C."/>
            <person name="Tuskan G.A."/>
            <person name="Maumus F."/>
            <person name="Salse J."/>
            <person name="Schmutz J."/>
            <person name="Rensing S.A."/>
        </authorList>
    </citation>
    <scope>NUCLEOTIDE SEQUENCE [LARGE SCALE GENOMIC DNA]</scope>
    <source>
        <strain evidence="8 9">cv. Gransden 2004</strain>
    </source>
</reference>
<dbReference type="Gramene" id="Pp3c1_26980V3.3">
    <property type="protein sequence ID" value="Pp3c1_26980V3.3"/>
    <property type="gene ID" value="Pp3c1_26980"/>
</dbReference>
<evidence type="ECO:0000256" key="5">
    <source>
        <dbReference type="PIRNR" id="PIRNR032184"/>
    </source>
</evidence>
<accession>A9RPX6</accession>
<dbReference type="RefSeq" id="XP_024394620.1">
    <property type="nucleotide sequence ID" value="XM_024538852.2"/>
</dbReference>
<dbReference type="InterPro" id="IPR038497">
    <property type="entry name" value="ATPase_V1-cplx_hsu_C_sf"/>
</dbReference>
<evidence type="ECO:0000313" key="7">
    <source>
        <dbReference type="EMBL" id="PNR62807.1"/>
    </source>
</evidence>
<dbReference type="PROSITE" id="PS00191">
    <property type="entry name" value="CYTOCHROME_B5_1"/>
    <property type="match status" value="1"/>
</dbReference>
<dbReference type="EnsemblPlants" id="Pp3c1_26980V3.2">
    <property type="protein sequence ID" value="Pp3c1_26980V3.2"/>
    <property type="gene ID" value="Pp3c1_26980"/>
</dbReference>
<dbReference type="SUPFAM" id="SSF48371">
    <property type="entry name" value="ARM repeat"/>
    <property type="match status" value="1"/>
</dbReference>
<dbReference type="GO" id="GO:0020037">
    <property type="term" value="F:heme binding"/>
    <property type="evidence" value="ECO:0007669"/>
    <property type="project" value="InterPro"/>
</dbReference>
<gene>
    <name evidence="8" type="primary">LOC112291446</name>
    <name evidence="7" type="ORF">PHYPA_001231</name>
</gene>
<keyword evidence="2 5" id="KW-0813">Transport</keyword>
<dbReference type="OrthoDB" id="10263554at2759"/>
<keyword evidence="9" id="KW-1185">Reference proteome</keyword>
<comment type="subunit">
    <text evidence="5">V-ATPase is a heteromultimeric enzyme made up of two complexes: the ATP-hydrolytic V1 complex and the proton translocation V0 complex.</text>
</comment>
<protein>
    <recommendedName>
        <fullName evidence="5">V-type proton ATPase subunit H</fullName>
    </recommendedName>
</protein>
<evidence type="ECO:0000259" key="6">
    <source>
        <dbReference type="Pfam" id="PF11698"/>
    </source>
</evidence>
<reference evidence="7 9" key="1">
    <citation type="journal article" date="2008" name="Science">
        <title>The Physcomitrella genome reveals evolutionary insights into the conquest of land by plants.</title>
        <authorList>
            <person name="Rensing S."/>
            <person name="Lang D."/>
            <person name="Zimmer A."/>
            <person name="Terry A."/>
            <person name="Salamov A."/>
            <person name="Shapiro H."/>
            <person name="Nishiyama T."/>
            <person name="Perroud P.-F."/>
            <person name="Lindquist E."/>
            <person name="Kamisugi Y."/>
            <person name="Tanahashi T."/>
            <person name="Sakakibara K."/>
            <person name="Fujita T."/>
            <person name="Oishi K."/>
            <person name="Shin-I T."/>
            <person name="Kuroki Y."/>
            <person name="Toyoda A."/>
            <person name="Suzuki Y."/>
            <person name="Hashimoto A."/>
            <person name="Yamaguchi K."/>
            <person name="Sugano A."/>
            <person name="Kohara Y."/>
            <person name="Fujiyama A."/>
            <person name="Anterola A."/>
            <person name="Aoki S."/>
            <person name="Ashton N."/>
            <person name="Barbazuk W.B."/>
            <person name="Barker E."/>
            <person name="Bennetzen J."/>
            <person name="Bezanilla M."/>
            <person name="Blankenship R."/>
            <person name="Cho S.H."/>
            <person name="Dutcher S."/>
            <person name="Estelle M."/>
            <person name="Fawcett J.A."/>
            <person name="Gundlach H."/>
            <person name="Hanada K."/>
            <person name="Heyl A."/>
            <person name="Hicks K.A."/>
            <person name="Hugh J."/>
            <person name="Lohr M."/>
            <person name="Mayer K."/>
            <person name="Melkozernov A."/>
            <person name="Murata T."/>
            <person name="Nelson D."/>
            <person name="Pils B."/>
            <person name="Prigge M."/>
            <person name="Reiss B."/>
            <person name="Renner T."/>
            <person name="Rombauts S."/>
            <person name="Rushton P."/>
            <person name="Sanderfoot A."/>
            <person name="Schween G."/>
            <person name="Shiu S.-H."/>
            <person name="Stueber K."/>
            <person name="Theodoulou F.L."/>
            <person name="Tu H."/>
            <person name="Van de Peer Y."/>
            <person name="Verrier P.J."/>
            <person name="Waters E."/>
            <person name="Wood A."/>
            <person name="Yang L."/>
            <person name="Cove D."/>
            <person name="Cuming A."/>
            <person name="Hasebe M."/>
            <person name="Lucas S."/>
            <person name="Mishler D.B."/>
            <person name="Reski R."/>
            <person name="Grigoriev I."/>
            <person name="Quatrano R.S."/>
            <person name="Boore J.L."/>
        </authorList>
    </citation>
    <scope>NUCLEOTIDE SEQUENCE [LARGE SCALE GENOMIC DNA]</scope>
    <source>
        <strain evidence="8 9">cv. Gransden 2004</strain>
    </source>
</reference>
<dbReference type="eggNOG" id="KOG2759">
    <property type="taxonomic scope" value="Eukaryota"/>
</dbReference>
<dbReference type="InterPro" id="IPR011989">
    <property type="entry name" value="ARM-like"/>
</dbReference>
<dbReference type="PIRSF" id="PIRSF032184">
    <property type="entry name" value="ATPase_V1_H"/>
    <property type="match status" value="1"/>
</dbReference>
<reference evidence="8" key="3">
    <citation type="submission" date="2020-12" db="UniProtKB">
        <authorList>
            <consortium name="EnsemblPlants"/>
        </authorList>
    </citation>
    <scope>IDENTIFICATION</scope>
</reference>
<dbReference type="HOGENOM" id="CLU_025709_3_0_1"/>
<feature type="domain" description="ATPase V1 complex subunit H C-terminal" evidence="6">
    <location>
        <begin position="326"/>
        <end position="439"/>
    </location>
</feature>
<evidence type="ECO:0000256" key="1">
    <source>
        <dbReference type="ARBA" id="ARBA00008613"/>
    </source>
</evidence>
<dbReference type="Pfam" id="PF03224">
    <property type="entry name" value="V-ATPase_H_N"/>
    <property type="match status" value="1"/>
</dbReference>
<evidence type="ECO:0000313" key="8">
    <source>
        <dbReference type="EnsemblPlants" id="Pp3c1_26980V3.1"/>
    </source>
</evidence>
<dbReference type="InterPro" id="IPR004908">
    <property type="entry name" value="ATPase_V1-cplx_hsu"/>
</dbReference>
<proteinExistence type="inferred from homology"/>
<sequence length="448" mass="51113">MDTELTREEVLKRDIPWETYMTAKLINSTGLQLLRRYDHRPDNVQAALLDENGVAYVKVFVGILRDISKQETVEYMLAMVDEMLTANPTRARLFHDKSFQDNEDVYRPFVRLLSKKNWFIQEKSCKILTLIISARQYEETDLEDITASQKKADTFNEVLRSVLDWLITQLRNPSHPSRGIPTAVSSLATLLRVSKVRAMFVKADGVKLLAPLVTPATNQQYIQLLYEALLCIWLLSFYDGVVESFSTARVISRLVEVVKISTKEKVVRIAMMALNNLSSKGNFAAEMVDLGMSKVVQSLKLQAWNDEDLLQALDVVDAALKDIIRKLSSFDRYKGEVFSGNLDWSPMHKDPVFWRENISKFEESDFQVLRILITLLDNSRDPKTLAVACHDIAQFIQNHPAGRGIILDLKAKERVMKHMSHPNPEVATQALLCVQKVLLSAKYASYMQ</sequence>
<comment type="similarity">
    <text evidence="1 5">Belongs to the V-ATPase H subunit family.</text>
</comment>
<dbReference type="EnsemblPlants" id="Pp3c1_26980V3.3">
    <property type="protein sequence ID" value="Pp3c1_26980V3.3"/>
    <property type="gene ID" value="Pp3c1_26980"/>
</dbReference>
<dbReference type="GeneID" id="112291446"/>
<dbReference type="FunCoup" id="A9RPX6">
    <property type="interactions" value="4893"/>
</dbReference>
<dbReference type="Proteomes" id="UP000006727">
    <property type="component" value="Chromosome 1"/>
</dbReference>
<evidence type="ECO:0000256" key="2">
    <source>
        <dbReference type="ARBA" id="ARBA00022448"/>
    </source>
</evidence>
<evidence type="ECO:0000313" key="9">
    <source>
        <dbReference type="Proteomes" id="UP000006727"/>
    </source>
</evidence>
<dbReference type="Gramene" id="Pp3c1_26980V3.2">
    <property type="protein sequence ID" value="Pp3c1_26980V3.2"/>
    <property type="gene ID" value="Pp3c1_26980"/>
</dbReference>
<dbReference type="PANTHER" id="PTHR10698">
    <property type="entry name" value="V-TYPE PROTON ATPASE SUBUNIT H"/>
    <property type="match status" value="1"/>
</dbReference>
<keyword evidence="3 5" id="KW-0375">Hydrogen ion transport</keyword>
<dbReference type="PANTHER" id="PTHR10698:SF0">
    <property type="entry name" value="V-TYPE PROTON ATPASE SUBUNIT H"/>
    <property type="match status" value="1"/>
</dbReference>
<dbReference type="EnsemblPlants" id="Pp3c1_26980V3.1">
    <property type="protein sequence ID" value="Pp3c1_26980V3.1"/>
    <property type="gene ID" value="Pp3c1_26980"/>
</dbReference>
<name>A9RPX6_PHYPA</name>
<dbReference type="Pfam" id="PF11698">
    <property type="entry name" value="V-ATPase_H_C"/>
    <property type="match status" value="1"/>
</dbReference>
<evidence type="ECO:0000256" key="4">
    <source>
        <dbReference type="ARBA" id="ARBA00023065"/>
    </source>
</evidence>
<dbReference type="GO" id="GO:0000221">
    <property type="term" value="C:vacuolar proton-transporting V-type ATPase, V1 domain"/>
    <property type="evidence" value="ECO:0007669"/>
    <property type="project" value="UniProtKB-UniRule"/>
</dbReference>
<dbReference type="InterPro" id="IPR011987">
    <property type="entry name" value="ATPase_V1-cplx_hsu_C"/>
</dbReference>
<keyword evidence="4 5" id="KW-0406">Ion transport</keyword>
<comment type="function">
    <text evidence="5">Subunit of the V1 complex of vacuolar(H+)-ATPase (V-ATPase), a multisubunit enzyme composed of a peripheral complex (V1) that hydrolyzes ATP and a membrane integral complex (V0) that translocates protons. V-ATPase is responsible for acidifying and maintaining the pH of intracellular compartments.</text>
</comment>
<dbReference type="AlphaFoldDB" id="A9RPX6"/>
<evidence type="ECO:0000256" key="3">
    <source>
        <dbReference type="ARBA" id="ARBA00022781"/>
    </source>
</evidence>
<dbReference type="InterPro" id="IPR016024">
    <property type="entry name" value="ARM-type_fold"/>
</dbReference>
<dbReference type="PaxDb" id="3218-PP1S21_158V6.1"/>
<dbReference type="Gene3D" id="1.25.10.10">
    <property type="entry name" value="Leucine-rich Repeat Variant"/>
    <property type="match status" value="1"/>
</dbReference>
<organism evidence="7">
    <name type="scientific">Physcomitrium patens</name>
    <name type="common">Spreading-leaved earth moss</name>
    <name type="synonym">Physcomitrella patens</name>
    <dbReference type="NCBI Taxonomy" id="3218"/>
    <lineage>
        <taxon>Eukaryota</taxon>
        <taxon>Viridiplantae</taxon>
        <taxon>Streptophyta</taxon>
        <taxon>Embryophyta</taxon>
        <taxon>Bryophyta</taxon>
        <taxon>Bryophytina</taxon>
        <taxon>Bryopsida</taxon>
        <taxon>Funariidae</taxon>
        <taxon>Funariales</taxon>
        <taxon>Funariaceae</taxon>
        <taxon>Physcomitrium</taxon>
    </lineage>
</organism>
<dbReference type="OMA" id="HSGHLRW"/>
<dbReference type="GO" id="GO:0046961">
    <property type="term" value="F:proton-transporting ATPase activity, rotational mechanism"/>
    <property type="evidence" value="ECO:0007669"/>
    <property type="project" value="UniProtKB-UniRule"/>
</dbReference>